<comment type="caution">
    <text evidence="7">The sequence shown here is derived from an EMBL/GenBank/DDBJ whole genome shotgun (WGS) entry which is preliminary data.</text>
</comment>
<evidence type="ECO:0000313" key="8">
    <source>
        <dbReference type="Proteomes" id="UP001597459"/>
    </source>
</evidence>
<keyword evidence="4 5" id="KW-0472">Membrane</keyword>
<evidence type="ECO:0000313" key="7">
    <source>
        <dbReference type="EMBL" id="MFD2590039.1"/>
    </source>
</evidence>
<evidence type="ECO:0000256" key="3">
    <source>
        <dbReference type="ARBA" id="ARBA00022989"/>
    </source>
</evidence>
<reference evidence="8" key="1">
    <citation type="journal article" date="2019" name="Int. J. Syst. Evol. Microbiol.">
        <title>The Global Catalogue of Microorganisms (GCM) 10K type strain sequencing project: providing services to taxonomists for standard genome sequencing and annotation.</title>
        <authorList>
            <consortium name="The Broad Institute Genomics Platform"/>
            <consortium name="The Broad Institute Genome Sequencing Center for Infectious Disease"/>
            <person name="Wu L."/>
            <person name="Ma J."/>
        </authorList>
    </citation>
    <scope>NUCLEOTIDE SEQUENCE [LARGE SCALE GENOMIC DNA]</scope>
    <source>
        <strain evidence="8">KCTC 42423</strain>
    </source>
</reference>
<sequence>MDNFQIETAQNVSIQQNIAGIGERILAYLIDLMILIVYVFIMAFVVGVLSDAVTNQWVLSLLFGLPFFLYFLLWETFWDGKTPGKAAMKIKVAKLDGSRPKFSDYLIRWLLRLVDISISSGGVAICVILLRGKGQRLGDMAANTTVIDEKKRVSFKDTILVEVADDYLPVYPQVTVFDDAQIRKIKAVYTAAKRDGKHNVILQLSEKVSSLMEVSPEEKPLQFIDRVLSDYNYYTQQL</sequence>
<feature type="transmembrane region" description="Helical" evidence="5">
    <location>
        <begin position="25"/>
        <end position="50"/>
    </location>
</feature>
<name>A0ABW5N4M5_9FLAO</name>
<evidence type="ECO:0000256" key="2">
    <source>
        <dbReference type="ARBA" id="ARBA00022692"/>
    </source>
</evidence>
<keyword evidence="2 5" id="KW-0812">Transmembrane</keyword>
<comment type="subcellular location">
    <subcellularLocation>
        <location evidence="1">Membrane</location>
        <topology evidence="1">Multi-pass membrane protein</topology>
    </subcellularLocation>
</comment>
<dbReference type="Proteomes" id="UP001597459">
    <property type="component" value="Unassembled WGS sequence"/>
</dbReference>
<dbReference type="Pfam" id="PF06271">
    <property type="entry name" value="RDD"/>
    <property type="match status" value="1"/>
</dbReference>
<feature type="domain" description="RDD" evidence="6">
    <location>
        <begin position="19"/>
        <end position="143"/>
    </location>
</feature>
<evidence type="ECO:0000256" key="1">
    <source>
        <dbReference type="ARBA" id="ARBA00004141"/>
    </source>
</evidence>
<accession>A0ABW5N4M5</accession>
<dbReference type="RefSeq" id="WP_176029560.1">
    <property type="nucleotide sequence ID" value="NZ_JBHSJV010000001.1"/>
</dbReference>
<feature type="transmembrane region" description="Helical" evidence="5">
    <location>
        <begin position="57"/>
        <end position="74"/>
    </location>
</feature>
<proteinExistence type="predicted"/>
<evidence type="ECO:0000256" key="4">
    <source>
        <dbReference type="ARBA" id="ARBA00023136"/>
    </source>
</evidence>
<dbReference type="PANTHER" id="PTHR38480">
    <property type="entry name" value="SLR0254 PROTEIN"/>
    <property type="match status" value="1"/>
</dbReference>
<dbReference type="EMBL" id="JBHULX010000003">
    <property type="protein sequence ID" value="MFD2590039.1"/>
    <property type="molecule type" value="Genomic_DNA"/>
</dbReference>
<protein>
    <submittedName>
        <fullName evidence="7">RDD family protein</fullName>
    </submittedName>
</protein>
<dbReference type="PANTHER" id="PTHR38480:SF1">
    <property type="entry name" value="SLR0254 PROTEIN"/>
    <property type="match status" value="1"/>
</dbReference>
<organism evidence="7 8">
    <name type="scientific">Aquimarina hainanensis</name>
    <dbReference type="NCBI Taxonomy" id="1578017"/>
    <lineage>
        <taxon>Bacteria</taxon>
        <taxon>Pseudomonadati</taxon>
        <taxon>Bacteroidota</taxon>
        <taxon>Flavobacteriia</taxon>
        <taxon>Flavobacteriales</taxon>
        <taxon>Flavobacteriaceae</taxon>
        <taxon>Aquimarina</taxon>
    </lineage>
</organism>
<keyword evidence="3 5" id="KW-1133">Transmembrane helix</keyword>
<gene>
    <name evidence="7" type="ORF">ACFSTE_04305</name>
</gene>
<keyword evidence="8" id="KW-1185">Reference proteome</keyword>
<dbReference type="InterPro" id="IPR010432">
    <property type="entry name" value="RDD"/>
</dbReference>
<evidence type="ECO:0000256" key="5">
    <source>
        <dbReference type="SAM" id="Phobius"/>
    </source>
</evidence>
<evidence type="ECO:0000259" key="6">
    <source>
        <dbReference type="Pfam" id="PF06271"/>
    </source>
</evidence>
<feature type="transmembrane region" description="Helical" evidence="5">
    <location>
        <begin position="109"/>
        <end position="130"/>
    </location>
</feature>